<sequence>MLLPDPRRSHAVLVGVHDYRHLTPLPGVASGVDRLADLLRDPTVWGLPGDNVTVLRGRVSADRILEAVRDAGEATTDTLLVYFAGHGLRELRGRELYLALADADMDHLTIGTLPYAELLGMVMHEESPVRRPMVFLDCCYSGLATSMSGGSAAVLERYDLVNLVVEREAGESGPDGDTDFGGYVMTSASGTEPSYTPAGSHPLFTGALIDVLEKGIPGAGPTLSVHDVWWHIRQQCIGSTPQYKALNRRERDPWVRNRAVAARPVRARPAVGEARYAMRDTRDAVPRRRVRPVEPDPAPPPVAGPDELRFRTVKGGGYRIGAAKARMDGVLAAVEDPRLGWQAVPPHFPTVAGRWFWGWDMEEVDAYVEWHRARPTEFIDALRLLLAREGFTVVPDGRPLIGQLNSTYAKKGAMTFTRTHLCLKSSGAQMSIPYSGLQDVVLATSHEEYDTGVANDQTVFLETTTVFITRVTHGHRTLEFRENSTTAVQTALRVFLRAVEDLRGRHPEWFRMDP</sequence>
<feature type="domain" description="Peptidase C14 caspase" evidence="1">
    <location>
        <begin position="9"/>
        <end position="216"/>
    </location>
</feature>
<dbReference type="Proteomes" id="UP000618795">
    <property type="component" value="Unassembled WGS sequence"/>
</dbReference>
<accession>A0A918I6Y6</accession>
<reference evidence="2" key="1">
    <citation type="journal article" date="2014" name="Int. J. Syst. Evol. Microbiol.">
        <title>Complete genome sequence of Corynebacterium casei LMG S-19264T (=DSM 44701T), isolated from a smear-ripened cheese.</title>
        <authorList>
            <consortium name="US DOE Joint Genome Institute (JGI-PGF)"/>
            <person name="Walter F."/>
            <person name="Albersmeier A."/>
            <person name="Kalinowski J."/>
            <person name="Ruckert C."/>
        </authorList>
    </citation>
    <scope>NUCLEOTIDE SEQUENCE</scope>
    <source>
        <strain evidence="2">JCM 4369</strain>
    </source>
</reference>
<name>A0A918I6Y6_9ACTN</name>
<evidence type="ECO:0000313" key="3">
    <source>
        <dbReference type="Proteomes" id="UP000618795"/>
    </source>
</evidence>
<protein>
    <recommendedName>
        <fullName evidence="1">Peptidase C14 caspase domain-containing protein</fullName>
    </recommendedName>
</protein>
<dbReference type="EMBL" id="BMTD01000001">
    <property type="protein sequence ID" value="GGU76066.1"/>
    <property type="molecule type" value="Genomic_DNA"/>
</dbReference>
<comment type="caution">
    <text evidence="2">The sequence shown here is derived from an EMBL/GenBank/DDBJ whole genome shotgun (WGS) entry which is preliminary data.</text>
</comment>
<dbReference type="SUPFAM" id="SSF52129">
    <property type="entry name" value="Caspase-like"/>
    <property type="match status" value="1"/>
</dbReference>
<evidence type="ECO:0000259" key="1">
    <source>
        <dbReference type="Pfam" id="PF00656"/>
    </source>
</evidence>
<proteinExistence type="predicted"/>
<organism evidence="2 3">
    <name type="scientific">Streptomyces filipinensis</name>
    <dbReference type="NCBI Taxonomy" id="66887"/>
    <lineage>
        <taxon>Bacteria</taxon>
        <taxon>Bacillati</taxon>
        <taxon>Actinomycetota</taxon>
        <taxon>Actinomycetes</taxon>
        <taxon>Kitasatosporales</taxon>
        <taxon>Streptomycetaceae</taxon>
        <taxon>Streptomyces</taxon>
    </lineage>
</organism>
<evidence type="ECO:0000313" key="2">
    <source>
        <dbReference type="EMBL" id="GGU76066.1"/>
    </source>
</evidence>
<reference evidence="2" key="2">
    <citation type="submission" date="2020-09" db="EMBL/GenBank/DDBJ databases">
        <authorList>
            <person name="Sun Q."/>
            <person name="Ohkuma M."/>
        </authorList>
    </citation>
    <scope>NUCLEOTIDE SEQUENCE</scope>
    <source>
        <strain evidence="2">JCM 4369</strain>
    </source>
</reference>
<dbReference type="RefSeq" id="WP_191870967.1">
    <property type="nucleotide sequence ID" value="NZ_BMTD01000001.1"/>
</dbReference>
<gene>
    <name evidence="2" type="ORF">GCM10010260_05300</name>
</gene>
<dbReference type="NCBIfam" id="NF047832">
    <property type="entry name" value="caspase_w_EACC1"/>
    <property type="match status" value="1"/>
</dbReference>
<dbReference type="GO" id="GO:0004197">
    <property type="term" value="F:cysteine-type endopeptidase activity"/>
    <property type="evidence" value="ECO:0007669"/>
    <property type="project" value="InterPro"/>
</dbReference>
<dbReference type="InterPro" id="IPR029030">
    <property type="entry name" value="Caspase-like_dom_sf"/>
</dbReference>
<dbReference type="GO" id="GO:0006508">
    <property type="term" value="P:proteolysis"/>
    <property type="evidence" value="ECO:0007669"/>
    <property type="project" value="InterPro"/>
</dbReference>
<dbReference type="Pfam" id="PF00656">
    <property type="entry name" value="Peptidase_C14"/>
    <property type="match status" value="1"/>
</dbReference>
<dbReference type="AlphaFoldDB" id="A0A918I6Y6"/>
<dbReference type="InterPro" id="IPR011600">
    <property type="entry name" value="Pept_C14_caspase"/>
</dbReference>
<keyword evidence="3" id="KW-1185">Reference proteome</keyword>
<dbReference type="Gene3D" id="3.40.50.1460">
    <property type="match status" value="1"/>
</dbReference>